<feature type="chain" id="PRO_5002705730" evidence="2">
    <location>
        <begin position="22"/>
        <end position="142"/>
    </location>
</feature>
<evidence type="ECO:0000313" key="3">
    <source>
        <dbReference type="EMBL" id="ABR27941.1"/>
    </source>
</evidence>
<name>A6YPP5_TRIIF</name>
<feature type="compositionally biased region" description="Pro residues" evidence="1">
    <location>
        <begin position="105"/>
        <end position="128"/>
    </location>
</feature>
<feature type="signal peptide" evidence="2">
    <location>
        <begin position="1"/>
        <end position="21"/>
    </location>
</feature>
<reference evidence="3" key="1">
    <citation type="submission" date="2007-05" db="EMBL/GenBank/DDBJ databases">
        <authorList>
            <person name="Douchkov D."/>
            <person name="Schweizer P."/>
        </authorList>
    </citation>
    <scope>NUCLEOTIDE SEQUENCE</scope>
    <source>
        <tissue evidence="3">Salivary gland</tissue>
    </source>
</reference>
<sequence length="142" mass="16273">MVCKLFCCLYILVLFDKYCIAENEPIYGRVEHYEQFDDQSGEKSPNNWHETNHTAECKNWFQNVMEFFFGEADEARGHPGGLFTRMVSWIRKGICRMNGTCPDEQPNPTPDFPSPALPSIPEDVPPTEPDAEVIPDETNDVQ</sequence>
<keyword evidence="2" id="KW-0732">Signal</keyword>
<evidence type="ECO:0000256" key="2">
    <source>
        <dbReference type="SAM" id="SignalP"/>
    </source>
</evidence>
<feature type="region of interest" description="Disordered" evidence="1">
    <location>
        <begin position="100"/>
        <end position="142"/>
    </location>
</feature>
<organism evidence="3">
    <name type="scientific">Triatoma infestans</name>
    <name type="common">Assassin bug</name>
    <dbReference type="NCBI Taxonomy" id="30076"/>
    <lineage>
        <taxon>Eukaryota</taxon>
        <taxon>Metazoa</taxon>
        <taxon>Ecdysozoa</taxon>
        <taxon>Arthropoda</taxon>
        <taxon>Hexapoda</taxon>
        <taxon>Insecta</taxon>
        <taxon>Pterygota</taxon>
        <taxon>Neoptera</taxon>
        <taxon>Paraneoptera</taxon>
        <taxon>Hemiptera</taxon>
        <taxon>Heteroptera</taxon>
        <taxon>Panheteroptera</taxon>
        <taxon>Cimicomorpha</taxon>
        <taxon>Reduviidae</taxon>
        <taxon>Triatominae</taxon>
        <taxon>Triatoma</taxon>
    </lineage>
</organism>
<feature type="compositionally biased region" description="Acidic residues" evidence="1">
    <location>
        <begin position="129"/>
        <end position="142"/>
    </location>
</feature>
<dbReference type="EMBL" id="EF639056">
    <property type="protein sequence ID" value="ABR27941.1"/>
    <property type="molecule type" value="mRNA"/>
</dbReference>
<reference evidence="3" key="2">
    <citation type="journal article" date="2008" name="Insect Biochem. Mol. Biol.">
        <title>An insight into the sialome of the blood-sucking bug Triatoma infestans, a vector of Chagas' disease.</title>
        <authorList>
            <person name="Assumpcao T.C."/>
            <person name="Francischetti I.M."/>
            <person name="Andersen J.F."/>
            <person name="Schwarz A."/>
            <person name="Santana J.M."/>
            <person name="Ribeiro J.M."/>
        </authorList>
    </citation>
    <scope>NUCLEOTIDE SEQUENCE</scope>
    <source>
        <tissue evidence="3">Salivary gland</tissue>
    </source>
</reference>
<evidence type="ECO:0000256" key="1">
    <source>
        <dbReference type="SAM" id="MobiDB-lite"/>
    </source>
</evidence>
<accession>A6YPP5</accession>
<dbReference type="AlphaFoldDB" id="A6YPP5"/>
<protein>
    <submittedName>
        <fullName evidence="3">Putative secreted protein</fullName>
    </submittedName>
</protein>
<proteinExistence type="evidence at transcript level"/>